<reference evidence="2" key="1">
    <citation type="submission" date="2025-08" db="UniProtKB">
        <authorList>
            <consortium name="RefSeq"/>
        </authorList>
    </citation>
    <scope>IDENTIFICATION</scope>
</reference>
<evidence type="ECO:0000313" key="1">
    <source>
        <dbReference type="Proteomes" id="UP000695007"/>
    </source>
</evidence>
<accession>A0AAJ6YJM8</accession>
<dbReference type="SUPFAM" id="SSF47565">
    <property type="entry name" value="Insect pheromone/odorant-binding proteins"/>
    <property type="match status" value="1"/>
</dbReference>
<dbReference type="Pfam" id="PF01395">
    <property type="entry name" value="PBP_GOBP"/>
    <property type="match status" value="1"/>
</dbReference>
<dbReference type="GO" id="GO:0005576">
    <property type="term" value="C:extracellular region"/>
    <property type="evidence" value="ECO:0007669"/>
    <property type="project" value="TreeGrafter"/>
</dbReference>
<proteinExistence type="predicted"/>
<gene>
    <name evidence="2" type="primary">LOC105363342</name>
</gene>
<dbReference type="Proteomes" id="UP000695007">
    <property type="component" value="Unplaced"/>
</dbReference>
<dbReference type="CTD" id="100302333"/>
<keyword evidence="1" id="KW-1185">Reference proteome</keyword>
<name>A0AAJ6YJM8_9HYME</name>
<dbReference type="GO" id="GO:0035275">
    <property type="term" value="F:dibutyl phthalate binding"/>
    <property type="evidence" value="ECO:0007669"/>
    <property type="project" value="TreeGrafter"/>
</dbReference>
<dbReference type="InterPro" id="IPR036728">
    <property type="entry name" value="PBP_GOBP_sf"/>
</dbReference>
<organism evidence="1 2">
    <name type="scientific">Ceratosolen solmsi marchali</name>
    <dbReference type="NCBI Taxonomy" id="326594"/>
    <lineage>
        <taxon>Eukaryota</taxon>
        <taxon>Metazoa</taxon>
        <taxon>Ecdysozoa</taxon>
        <taxon>Arthropoda</taxon>
        <taxon>Hexapoda</taxon>
        <taxon>Insecta</taxon>
        <taxon>Pterygota</taxon>
        <taxon>Neoptera</taxon>
        <taxon>Endopterygota</taxon>
        <taxon>Hymenoptera</taxon>
        <taxon>Apocrita</taxon>
        <taxon>Proctotrupomorpha</taxon>
        <taxon>Chalcidoidea</taxon>
        <taxon>Agaonidae</taxon>
        <taxon>Agaoninae</taxon>
        <taxon>Ceratosolen</taxon>
    </lineage>
</organism>
<dbReference type="CDD" id="cd23992">
    <property type="entry name" value="PBP_GOBP"/>
    <property type="match status" value="1"/>
</dbReference>
<dbReference type="GO" id="GO:0007608">
    <property type="term" value="P:sensory perception of smell"/>
    <property type="evidence" value="ECO:0007669"/>
    <property type="project" value="TreeGrafter"/>
</dbReference>
<dbReference type="GeneID" id="105363342"/>
<protein>
    <submittedName>
        <fullName evidence="2">Pheromone-binding protein-related protein 6</fullName>
    </submittedName>
</protein>
<dbReference type="GO" id="GO:0042048">
    <property type="term" value="P:olfactory behavior"/>
    <property type="evidence" value="ECO:0007669"/>
    <property type="project" value="TreeGrafter"/>
</dbReference>
<dbReference type="PANTHER" id="PTHR21364:SF2">
    <property type="entry name" value="GENERAL ODORANT-BINDING PROTEIN 19A"/>
    <property type="match status" value="1"/>
</dbReference>
<dbReference type="PANTHER" id="PTHR21364">
    <property type="entry name" value="GENERAL ODORANT-BINDING PROTEIN 19A"/>
    <property type="match status" value="1"/>
</dbReference>
<dbReference type="RefSeq" id="XP_011499312.1">
    <property type="nucleotide sequence ID" value="XM_011501010.1"/>
</dbReference>
<sequence>MDTFLCISINLQHGFEQTLVSYVNHLILYMSVDIEHVDRTVEGYFHPSEVLGCYFSCIFTTFDLVDNAGHIDFDKLSTRIPDSFKDHGTEMIEKCRHITGTNPCDSAFNIVQCFQKVNPSKYFVI</sequence>
<evidence type="ECO:0000313" key="2">
    <source>
        <dbReference type="RefSeq" id="XP_011499312.1"/>
    </source>
</evidence>
<dbReference type="InterPro" id="IPR006170">
    <property type="entry name" value="PBP/GOBP"/>
</dbReference>
<dbReference type="Gene3D" id="1.10.238.20">
    <property type="entry name" value="Pheromone/general odorant binding protein domain"/>
    <property type="match status" value="1"/>
</dbReference>
<dbReference type="SMART" id="SM00708">
    <property type="entry name" value="PhBP"/>
    <property type="match status" value="1"/>
</dbReference>
<dbReference type="GO" id="GO:0005549">
    <property type="term" value="F:odorant binding"/>
    <property type="evidence" value="ECO:0007669"/>
    <property type="project" value="InterPro"/>
</dbReference>
<dbReference type="AlphaFoldDB" id="A0AAJ6YJM8"/>
<dbReference type="KEGG" id="csol:105363342"/>